<feature type="transmembrane region" description="Helical" evidence="1">
    <location>
        <begin position="251"/>
        <end position="270"/>
    </location>
</feature>
<keyword evidence="3" id="KW-1185">Reference proteome</keyword>
<proteinExistence type="predicted"/>
<dbReference type="AlphaFoldDB" id="A0A0D1ZZ96"/>
<accession>A0A0D1ZZ96</accession>
<dbReference type="VEuPathDB" id="FungiDB:PV08_02273"/>
<dbReference type="HOGENOM" id="CLU_657383_0_0_1"/>
<dbReference type="GeneID" id="27329356"/>
<feature type="transmembrane region" description="Helical" evidence="1">
    <location>
        <begin position="131"/>
        <end position="152"/>
    </location>
</feature>
<keyword evidence="1" id="KW-0472">Membrane</keyword>
<name>A0A0D1ZZ96_9EURO</name>
<evidence type="ECO:0000313" key="2">
    <source>
        <dbReference type="EMBL" id="KIW17987.1"/>
    </source>
</evidence>
<dbReference type="STRING" id="91928.A0A0D1ZZ96"/>
<evidence type="ECO:0000256" key="1">
    <source>
        <dbReference type="SAM" id="Phobius"/>
    </source>
</evidence>
<keyword evidence="1" id="KW-0812">Transmembrane</keyword>
<dbReference type="OrthoDB" id="5295335at2759"/>
<feature type="transmembrane region" description="Helical" evidence="1">
    <location>
        <begin position="158"/>
        <end position="179"/>
    </location>
</feature>
<feature type="transmembrane region" description="Helical" evidence="1">
    <location>
        <begin position="276"/>
        <end position="296"/>
    </location>
</feature>
<dbReference type="Proteomes" id="UP000053328">
    <property type="component" value="Unassembled WGS sequence"/>
</dbReference>
<dbReference type="RefSeq" id="XP_016238203.1">
    <property type="nucleotide sequence ID" value="XM_016376633.1"/>
</dbReference>
<protein>
    <submittedName>
        <fullName evidence="2">Uncharacterized protein</fullName>
    </submittedName>
</protein>
<organism evidence="2 3">
    <name type="scientific">Exophiala spinifera</name>
    <dbReference type="NCBI Taxonomy" id="91928"/>
    <lineage>
        <taxon>Eukaryota</taxon>
        <taxon>Fungi</taxon>
        <taxon>Dikarya</taxon>
        <taxon>Ascomycota</taxon>
        <taxon>Pezizomycotina</taxon>
        <taxon>Eurotiomycetes</taxon>
        <taxon>Chaetothyriomycetidae</taxon>
        <taxon>Chaetothyriales</taxon>
        <taxon>Herpotrichiellaceae</taxon>
        <taxon>Exophiala</taxon>
    </lineage>
</organism>
<evidence type="ECO:0000313" key="3">
    <source>
        <dbReference type="Proteomes" id="UP000053328"/>
    </source>
</evidence>
<reference evidence="2 3" key="1">
    <citation type="submission" date="2015-01" db="EMBL/GenBank/DDBJ databases">
        <title>The Genome Sequence of Exophiala spinifera CBS89968.</title>
        <authorList>
            <consortium name="The Broad Institute Genomics Platform"/>
            <person name="Cuomo C."/>
            <person name="de Hoog S."/>
            <person name="Gorbushina A."/>
            <person name="Stielow B."/>
            <person name="Teixiera M."/>
            <person name="Abouelleil A."/>
            <person name="Chapman S.B."/>
            <person name="Priest M."/>
            <person name="Young S.K."/>
            <person name="Wortman J."/>
            <person name="Nusbaum C."/>
            <person name="Birren B."/>
        </authorList>
    </citation>
    <scope>NUCLEOTIDE SEQUENCE [LARGE SCALE GENOMIC DNA]</scope>
    <source>
        <strain evidence="2 3">CBS 89968</strain>
    </source>
</reference>
<keyword evidence="1" id="KW-1133">Transmembrane helix</keyword>
<dbReference type="EMBL" id="KN847493">
    <property type="protein sequence ID" value="KIW17987.1"/>
    <property type="molecule type" value="Genomic_DNA"/>
</dbReference>
<sequence length="353" mass="39939">MPMTGPLHGAALETLDTFRSNGLYLGLRRGVMLGSTFLRDTEAKNRRILSVATIEEEKECRNGIWIRVLREAKYVDRKAGTLQRDSETTAVDNRPPYRAMQLVHHLKLKYADNAEGTGATVVSEGSVSWRAILGIFVSELSSIAIAITAAVAKPFKTWWLAVYLCVPLLLKLISLLVSVRRTTIHQEKIPAASSSAPKDDLYEILDGNHSFGLIESPEITLRQFFRHYGHPIRDSGVAGRRDRAREVHSMALVYLFVLYFPAGLISSLWMPSNVQLLWLSFQVYMILVMHIVRICGWEHCGQTEGRIARLLQGNRKVFLQAKKPAKYGVIVTFGDYRPSQCCRSEERSEENYR</sequence>
<gene>
    <name evidence="2" type="ORF">PV08_02273</name>
</gene>